<gene>
    <name evidence="1" type="ORF">TRFO_17640</name>
</gene>
<protein>
    <submittedName>
        <fullName evidence="1">Uncharacterized protein</fullName>
    </submittedName>
</protein>
<dbReference type="Proteomes" id="UP000179807">
    <property type="component" value="Unassembled WGS sequence"/>
</dbReference>
<name>A0A1J4KS43_9EUKA</name>
<comment type="caution">
    <text evidence="1">The sequence shown here is derived from an EMBL/GenBank/DDBJ whole genome shotgun (WGS) entry which is preliminary data.</text>
</comment>
<dbReference type="AlphaFoldDB" id="A0A1J4KS43"/>
<organism evidence="1 2">
    <name type="scientific">Tritrichomonas foetus</name>
    <dbReference type="NCBI Taxonomy" id="1144522"/>
    <lineage>
        <taxon>Eukaryota</taxon>
        <taxon>Metamonada</taxon>
        <taxon>Parabasalia</taxon>
        <taxon>Tritrichomonadida</taxon>
        <taxon>Tritrichomonadidae</taxon>
        <taxon>Tritrichomonas</taxon>
    </lineage>
</organism>
<evidence type="ECO:0000313" key="2">
    <source>
        <dbReference type="Proteomes" id="UP000179807"/>
    </source>
</evidence>
<sequence>MMQEPKHLRVIARWNWGGAQIIDALSSDQIGETLAEFGFSALAGTRLIIAHNGKVIDPSFSFGYYNTTNGSKFVLLLKKLPSKERSRKFLESMEKRDTIQYFKVTRDPTEITRREEIARLNDLALMTWESLPDFPLIMKEIINSQEKQSAESWLVRNNNYETVIPESSKISEDPLPNLFEKEKVGAPGLFKNDFGLGSSFMADPFAGNNGVCEKKH</sequence>
<proteinExistence type="predicted"/>
<reference evidence="1" key="1">
    <citation type="submission" date="2016-10" db="EMBL/GenBank/DDBJ databases">
        <authorList>
            <person name="Benchimol M."/>
            <person name="Almeida L.G."/>
            <person name="Vasconcelos A.T."/>
            <person name="Perreira-Neves A."/>
            <person name="Rosa I.A."/>
            <person name="Tasca T."/>
            <person name="Bogo M.R."/>
            <person name="de Souza W."/>
        </authorList>
    </citation>
    <scope>NUCLEOTIDE SEQUENCE [LARGE SCALE GENOMIC DNA]</scope>
    <source>
        <strain evidence="1">K</strain>
    </source>
</reference>
<evidence type="ECO:0000313" key="1">
    <source>
        <dbReference type="EMBL" id="OHT12486.1"/>
    </source>
</evidence>
<dbReference type="RefSeq" id="XP_068365622.1">
    <property type="nucleotide sequence ID" value="XM_068499707.1"/>
</dbReference>
<dbReference type="EMBL" id="MLAK01000562">
    <property type="protein sequence ID" value="OHT12486.1"/>
    <property type="molecule type" value="Genomic_DNA"/>
</dbReference>
<dbReference type="VEuPathDB" id="TrichDB:TRFO_17640"/>
<dbReference type="GeneID" id="94834411"/>
<keyword evidence="2" id="KW-1185">Reference proteome</keyword>
<accession>A0A1J4KS43</accession>